<evidence type="ECO:0000256" key="1">
    <source>
        <dbReference type="SAM" id="SignalP"/>
    </source>
</evidence>
<reference evidence="2 3" key="1">
    <citation type="submission" date="2014-09" db="EMBL/GenBank/DDBJ databases">
        <authorList>
            <person name="Ellenberger Sabrina"/>
        </authorList>
    </citation>
    <scope>NUCLEOTIDE SEQUENCE [LARGE SCALE GENOMIC DNA]</scope>
    <source>
        <strain evidence="2 3">CBS 412.66</strain>
    </source>
</reference>
<dbReference type="AlphaFoldDB" id="A0A0B7NT58"/>
<protein>
    <submittedName>
        <fullName evidence="2">Uncharacterized protein</fullName>
    </submittedName>
</protein>
<feature type="signal peptide" evidence="1">
    <location>
        <begin position="1"/>
        <end position="22"/>
    </location>
</feature>
<dbReference type="Proteomes" id="UP000054107">
    <property type="component" value="Unassembled WGS sequence"/>
</dbReference>
<keyword evidence="1" id="KW-0732">Signal</keyword>
<dbReference type="EMBL" id="LN733886">
    <property type="protein sequence ID" value="CEP18700.1"/>
    <property type="molecule type" value="Genomic_DNA"/>
</dbReference>
<feature type="chain" id="PRO_5002135641" evidence="1">
    <location>
        <begin position="23"/>
        <end position="276"/>
    </location>
</feature>
<organism evidence="2 3">
    <name type="scientific">Parasitella parasitica</name>
    <dbReference type="NCBI Taxonomy" id="35722"/>
    <lineage>
        <taxon>Eukaryota</taxon>
        <taxon>Fungi</taxon>
        <taxon>Fungi incertae sedis</taxon>
        <taxon>Mucoromycota</taxon>
        <taxon>Mucoromycotina</taxon>
        <taxon>Mucoromycetes</taxon>
        <taxon>Mucorales</taxon>
        <taxon>Mucorineae</taxon>
        <taxon>Mucoraceae</taxon>
        <taxon>Parasitella</taxon>
    </lineage>
</organism>
<keyword evidence="3" id="KW-1185">Reference proteome</keyword>
<dbReference type="OrthoDB" id="2340857at2759"/>
<evidence type="ECO:0000313" key="3">
    <source>
        <dbReference type="Proteomes" id="UP000054107"/>
    </source>
</evidence>
<accession>A0A0B7NT58</accession>
<proteinExistence type="predicted"/>
<evidence type="ECO:0000313" key="2">
    <source>
        <dbReference type="EMBL" id="CEP18700.1"/>
    </source>
</evidence>
<gene>
    <name evidence="2" type="primary">PARPA_13007.1 scaffold 45703</name>
</gene>
<name>A0A0B7NT58_9FUNG</name>
<sequence length="276" mass="29976">MKLSIAAISALVLSSAVSYTAADSYSDAMKSWCGGLAITAPSSSTVAVAGQKTKITVTRKPDARKKTITGLDLYSVDSAGKAKYVQNVWSGSYSLNTKATISDEIPSNVKAGLYYYRIWVTNMINNQHGPDCIETSRTFKVTTGSHTNAAGDIEYAESLHDNSIYPEAHQNGCFGLSVDYPTQGSTFKVNDHIHIQANRDSSSQTDALTKIDLYKGDTLVNTAWSGSESFQTSFGLKDHLVLKDIDTSADYHYKVYVTSKSSSTCTFESDNFKISN</sequence>